<dbReference type="Pfam" id="PF02181">
    <property type="entry name" value="FH2"/>
    <property type="match status" value="1"/>
</dbReference>
<feature type="domain" description="FH2" evidence="2">
    <location>
        <begin position="234"/>
        <end position="631"/>
    </location>
</feature>
<organism evidence="3 4">
    <name type="scientific">Plakobranchus ocellatus</name>
    <dbReference type="NCBI Taxonomy" id="259542"/>
    <lineage>
        <taxon>Eukaryota</taxon>
        <taxon>Metazoa</taxon>
        <taxon>Spiralia</taxon>
        <taxon>Lophotrochozoa</taxon>
        <taxon>Mollusca</taxon>
        <taxon>Gastropoda</taxon>
        <taxon>Heterobranchia</taxon>
        <taxon>Euthyneura</taxon>
        <taxon>Panpulmonata</taxon>
        <taxon>Sacoglossa</taxon>
        <taxon>Placobranchoidea</taxon>
        <taxon>Plakobranchidae</taxon>
        <taxon>Plakobranchus</taxon>
    </lineage>
</organism>
<feature type="compositionally biased region" description="Polar residues" evidence="1">
    <location>
        <begin position="121"/>
        <end position="148"/>
    </location>
</feature>
<feature type="non-terminal residue" evidence="3">
    <location>
        <position position="637"/>
    </location>
</feature>
<dbReference type="PANTHER" id="PTHR46345:SF8">
    <property type="entry name" value="FORMIN 3, ISOFORM B"/>
    <property type="match status" value="1"/>
</dbReference>
<sequence length="637" mass="70819">MPTWSFFKNQLPYLLFVIATPPCPFLSPCKITLALFKILMVGDTPQEISFLTVLQHLLKIDPGNEELSDTVWQAVEQLVSKATVLECSEDAHRLLTSISRRLDGSNVSGPGPGRSRRDSQADLSQETVTENSSQGELNRTLTSTTSGEANDKNSSNNGGGGSETSMTVLSPPQPPPPPPPLPTPGNSSTPAAASSTMLPGPPPPPPPPPPGGAPPPPPPPPGGAVSSSSGDLPQTNIPKPRGKMKTLQWQKIPITSVIGKANLWTMVGRMSQQYEMDYEKMDELFSVNLDSGPKRPGQAGDVQLDSKKKKENMEINILDGKRSLNVNIFLKQFRMEHEQIVQILRDGRSDLFGPERLRGFLKLLPSQEEIDALKAFEGDRDRLGNAEKFFLTLMNLPNYRMRIEGLLIREEFNTTIEWIRPSIEAVLQAAKDIQENTSLRELIFLILISGNYLNSGNYAGNAAGFKLSSLLKLTELRANKPKMNLMHYVAQEAEEKNPRLLDFPNEMKFLKDASSVSVEGLNTDIGNITSKVRALTEQIVVAGRDFQQQMAEFLQAANVEVNDLEEDLKDIETMRKELATFFCEDSNTFKLEECFRVLQSFCDRMRKAIEENAQRKKQEAKADERRKQMEAEARKNL</sequence>
<feature type="region of interest" description="Disordered" evidence="1">
    <location>
        <begin position="102"/>
        <end position="245"/>
    </location>
</feature>
<evidence type="ECO:0000256" key="1">
    <source>
        <dbReference type="SAM" id="MobiDB-lite"/>
    </source>
</evidence>
<evidence type="ECO:0000313" key="4">
    <source>
        <dbReference type="Proteomes" id="UP000735302"/>
    </source>
</evidence>
<feature type="compositionally biased region" description="Pro residues" evidence="1">
    <location>
        <begin position="171"/>
        <end position="183"/>
    </location>
</feature>
<dbReference type="PROSITE" id="PS51444">
    <property type="entry name" value="FH2"/>
    <property type="match status" value="1"/>
</dbReference>
<accession>A0AAV3ZSX5</accession>
<dbReference type="AlphaFoldDB" id="A0AAV3ZSX5"/>
<comment type="caution">
    <text evidence="3">The sequence shown here is derived from an EMBL/GenBank/DDBJ whole genome shotgun (WGS) entry which is preliminary data.</text>
</comment>
<evidence type="ECO:0000259" key="2">
    <source>
        <dbReference type="PROSITE" id="PS51444"/>
    </source>
</evidence>
<proteinExistence type="predicted"/>
<feature type="compositionally biased region" description="Pro residues" evidence="1">
    <location>
        <begin position="199"/>
        <end position="222"/>
    </location>
</feature>
<feature type="compositionally biased region" description="Polar residues" evidence="1">
    <location>
        <begin position="225"/>
        <end position="237"/>
    </location>
</feature>
<gene>
    <name evidence="3" type="ORF">PoB_002445800</name>
</gene>
<dbReference type="InterPro" id="IPR015425">
    <property type="entry name" value="FH2_Formin"/>
</dbReference>
<dbReference type="InterPro" id="IPR042201">
    <property type="entry name" value="FH2_Formin_sf"/>
</dbReference>
<dbReference type="Proteomes" id="UP000735302">
    <property type="component" value="Unassembled WGS sequence"/>
</dbReference>
<feature type="compositionally biased region" description="Polar residues" evidence="1">
    <location>
        <begin position="185"/>
        <end position="197"/>
    </location>
</feature>
<dbReference type="EMBL" id="BLXT01002828">
    <property type="protein sequence ID" value="GFN97952.1"/>
    <property type="molecule type" value="Genomic_DNA"/>
</dbReference>
<dbReference type="SMART" id="SM00498">
    <property type="entry name" value="FH2"/>
    <property type="match status" value="1"/>
</dbReference>
<name>A0AAV3ZSX5_9GAST</name>
<dbReference type="SUPFAM" id="SSF101447">
    <property type="entry name" value="Formin homology 2 domain (FH2 domain)"/>
    <property type="match status" value="1"/>
</dbReference>
<reference evidence="3 4" key="1">
    <citation type="journal article" date="2021" name="Elife">
        <title>Chloroplast acquisition without the gene transfer in kleptoplastic sea slugs, Plakobranchus ocellatus.</title>
        <authorList>
            <person name="Maeda T."/>
            <person name="Takahashi S."/>
            <person name="Yoshida T."/>
            <person name="Shimamura S."/>
            <person name="Takaki Y."/>
            <person name="Nagai Y."/>
            <person name="Toyoda A."/>
            <person name="Suzuki Y."/>
            <person name="Arimoto A."/>
            <person name="Ishii H."/>
            <person name="Satoh N."/>
            <person name="Nishiyama T."/>
            <person name="Hasebe M."/>
            <person name="Maruyama T."/>
            <person name="Minagawa J."/>
            <person name="Obokata J."/>
            <person name="Shigenobu S."/>
        </authorList>
    </citation>
    <scope>NUCLEOTIDE SEQUENCE [LARGE SCALE GENOMIC DNA]</scope>
</reference>
<keyword evidence="4" id="KW-1185">Reference proteome</keyword>
<dbReference type="Gene3D" id="1.20.58.2220">
    <property type="entry name" value="Formin, FH2 domain"/>
    <property type="match status" value="1"/>
</dbReference>
<dbReference type="PANTHER" id="PTHR46345">
    <property type="entry name" value="INVERTED FORMIN-2"/>
    <property type="match status" value="1"/>
</dbReference>
<evidence type="ECO:0000313" key="3">
    <source>
        <dbReference type="EMBL" id="GFN97952.1"/>
    </source>
</evidence>
<feature type="region of interest" description="Disordered" evidence="1">
    <location>
        <begin position="612"/>
        <end position="637"/>
    </location>
</feature>
<protein>
    <submittedName>
        <fullName evidence="3">Fh2 domain-containing protein 1</fullName>
    </submittedName>
</protein>